<accession>A0A3A6R2B3</accession>
<evidence type="ECO:0000313" key="2">
    <source>
        <dbReference type="Proteomes" id="UP000273252"/>
    </source>
</evidence>
<dbReference type="Proteomes" id="UP000273252">
    <property type="component" value="Unassembled WGS sequence"/>
</dbReference>
<evidence type="ECO:0000313" key="1">
    <source>
        <dbReference type="EMBL" id="RJX75267.1"/>
    </source>
</evidence>
<name>A0A3A6R2B3_9VIBR</name>
<comment type="caution">
    <text evidence="1">The sequence shown here is derived from an EMBL/GenBank/DDBJ whole genome shotgun (WGS) entry which is preliminary data.</text>
</comment>
<proteinExistence type="predicted"/>
<dbReference type="EMBL" id="QVMU01000001">
    <property type="protein sequence ID" value="RJX75267.1"/>
    <property type="molecule type" value="Genomic_DNA"/>
</dbReference>
<dbReference type="AlphaFoldDB" id="A0A3A6R2B3"/>
<sequence>MTPIFSSALAQGKTLFFSTLALLESAGVSLVPETANLNESDHAELDILDLYAQQWAQLWSRAVVIRSHRKPTKKSARTLMVQAQLVALSKAQVADFKMLSHIQQGSSISRMLSCQRKLGDPAAWVSFTYRPVHLTLLSRLSVSVSSFFVSFVTLQFITSTNHSSSMVCSERLLLRPP</sequence>
<gene>
    <name evidence="1" type="ORF">DZ860_00860</name>
</gene>
<keyword evidence="2" id="KW-1185">Reference proteome</keyword>
<organism evidence="1 2">
    <name type="scientific">Vibrio sinensis</name>
    <dbReference type="NCBI Taxonomy" id="2302434"/>
    <lineage>
        <taxon>Bacteria</taxon>
        <taxon>Pseudomonadati</taxon>
        <taxon>Pseudomonadota</taxon>
        <taxon>Gammaproteobacteria</taxon>
        <taxon>Vibrionales</taxon>
        <taxon>Vibrionaceae</taxon>
        <taxon>Vibrio</taxon>
    </lineage>
</organism>
<protein>
    <submittedName>
        <fullName evidence="1">Uncharacterized protein</fullName>
    </submittedName>
</protein>
<reference evidence="1 2" key="1">
    <citation type="submission" date="2018-08" db="EMBL/GenBank/DDBJ databases">
        <title>Vibrio isolated from the Eastern China Marginal Seas.</title>
        <authorList>
            <person name="Li Y."/>
        </authorList>
    </citation>
    <scope>NUCLEOTIDE SEQUENCE [LARGE SCALE GENOMIC DNA]</scope>
    <source>
        <strain evidence="1 2">BEI233</strain>
    </source>
</reference>